<accession>A0A399EMA1</accession>
<sequence>MEHERADRPPSTGTRKPEAGPDQAKESEGSQGAPEELERRESEELNPDDLERGEGKGTPEA</sequence>
<organism evidence="2 3">
    <name type="scientific">Calidithermus terrae</name>
    <dbReference type="NCBI Taxonomy" id="1408545"/>
    <lineage>
        <taxon>Bacteria</taxon>
        <taxon>Thermotogati</taxon>
        <taxon>Deinococcota</taxon>
        <taxon>Deinococci</taxon>
        <taxon>Thermales</taxon>
        <taxon>Thermaceae</taxon>
        <taxon>Calidithermus</taxon>
    </lineage>
</organism>
<keyword evidence="3" id="KW-1185">Reference proteome</keyword>
<evidence type="ECO:0000256" key="1">
    <source>
        <dbReference type="SAM" id="MobiDB-lite"/>
    </source>
</evidence>
<name>A0A399EMA1_9DEIN</name>
<proteinExistence type="predicted"/>
<protein>
    <submittedName>
        <fullName evidence="2">Uncharacterized protein</fullName>
    </submittedName>
</protein>
<dbReference type="EMBL" id="QXDL01000054">
    <property type="protein sequence ID" value="RIH85757.1"/>
    <property type="molecule type" value="Genomic_DNA"/>
</dbReference>
<feature type="compositionally biased region" description="Basic and acidic residues" evidence="1">
    <location>
        <begin position="36"/>
        <end position="61"/>
    </location>
</feature>
<feature type="compositionally biased region" description="Basic and acidic residues" evidence="1">
    <location>
        <begin position="15"/>
        <end position="28"/>
    </location>
</feature>
<dbReference type="AlphaFoldDB" id="A0A399EMA1"/>
<comment type="caution">
    <text evidence="2">The sequence shown here is derived from an EMBL/GenBank/DDBJ whole genome shotgun (WGS) entry which is preliminary data.</text>
</comment>
<evidence type="ECO:0000313" key="2">
    <source>
        <dbReference type="EMBL" id="RIH85757.1"/>
    </source>
</evidence>
<feature type="region of interest" description="Disordered" evidence="1">
    <location>
        <begin position="1"/>
        <end position="61"/>
    </location>
</feature>
<dbReference type="Proteomes" id="UP000265715">
    <property type="component" value="Unassembled WGS sequence"/>
</dbReference>
<reference evidence="2 3" key="1">
    <citation type="submission" date="2018-08" db="EMBL/GenBank/DDBJ databases">
        <title>Meiothermus terrae DSM 26712 genome sequencing project.</title>
        <authorList>
            <person name="Da Costa M.S."/>
            <person name="Albuquerque L."/>
            <person name="Raposo P."/>
            <person name="Froufe H.J.C."/>
            <person name="Barroso C.S."/>
            <person name="Egas C."/>
        </authorList>
    </citation>
    <scope>NUCLEOTIDE SEQUENCE [LARGE SCALE GENOMIC DNA]</scope>
    <source>
        <strain evidence="2 3">DSM 26712</strain>
    </source>
</reference>
<evidence type="ECO:0000313" key="3">
    <source>
        <dbReference type="Proteomes" id="UP000265715"/>
    </source>
</evidence>
<gene>
    <name evidence="2" type="ORF">Mterra_01614</name>
</gene>
<dbReference type="RefSeq" id="WP_119314744.1">
    <property type="nucleotide sequence ID" value="NZ_QXDL01000054.1"/>
</dbReference>